<feature type="region of interest" description="Disordered" evidence="1">
    <location>
        <begin position="1"/>
        <end position="38"/>
    </location>
</feature>
<evidence type="ECO:0000256" key="1">
    <source>
        <dbReference type="SAM" id="MobiDB-lite"/>
    </source>
</evidence>
<organism evidence="2 3">
    <name type="scientific">Propionimicrobium lymphophilum ACS-093-V-SCH5</name>
    <dbReference type="NCBI Taxonomy" id="883161"/>
    <lineage>
        <taxon>Bacteria</taxon>
        <taxon>Bacillati</taxon>
        <taxon>Actinomycetota</taxon>
        <taxon>Actinomycetes</taxon>
        <taxon>Propionibacteriales</taxon>
        <taxon>Propionibacteriaceae</taxon>
        <taxon>Propionimicrobium</taxon>
    </lineage>
</organism>
<dbReference type="EMBL" id="AGZR01000006">
    <property type="protein sequence ID" value="EPD32899.1"/>
    <property type="molecule type" value="Genomic_DNA"/>
</dbReference>
<name>S2WYS9_9ACTN</name>
<proteinExistence type="predicted"/>
<gene>
    <name evidence="2" type="ORF">HMPREF9306_01207</name>
</gene>
<dbReference type="RefSeq" id="WP_016456037.1">
    <property type="nucleotide sequence ID" value="NZ_KE150269.1"/>
</dbReference>
<accession>S2WYS9</accession>
<evidence type="ECO:0000313" key="3">
    <source>
        <dbReference type="Proteomes" id="UP000014417"/>
    </source>
</evidence>
<evidence type="ECO:0000313" key="2">
    <source>
        <dbReference type="EMBL" id="EPD32899.1"/>
    </source>
</evidence>
<reference evidence="2 3" key="1">
    <citation type="submission" date="2013-04" db="EMBL/GenBank/DDBJ databases">
        <title>The Genome Sequence of Propionimicrobium lymphophilum ACS-093-V-SCH5.</title>
        <authorList>
            <consortium name="The Broad Institute Genomics Platform"/>
            <person name="Earl A."/>
            <person name="Ward D."/>
            <person name="Feldgarden M."/>
            <person name="Gevers D."/>
            <person name="Saerens B."/>
            <person name="Vaneechoutte M."/>
            <person name="Walker B."/>
            <person name="Young S."/>
            <person name="Zeng Q."/>
            <person name="Gargeya S."/>
            <person name="Fitzgerald M."/>
            <person name="Haas B."/>
            <person name="Abouelleil A."/>
            <person name="Allen A.W."/>
            <person name="Alvarado L."/>
            <person name="Arachchi H.M."/>
            <person name="Berlin A.M."/>
            <person name="Chapman S.B."/>
            <person name="Gainer-Dewar J."/>
            <person name="Goldberg J."/>
            <person name="Griggs A."/>
            <person name="Gujja S."/>
            <person name="Hansen M."/>
            <person name="Howarth C."/>
            <person name="Imamovic A."/>
            <person name="Ireland A."/>
            <person name="Larimer J."/>
            <person name="McCowan C."/>
            <person name="Murphy C."/>
            <person name="Pearson M."/>
            <person name="Poon T.W."/>
            <person name="Priest M."/>
            <person name="Roberts A."/>
            <person name="Saif S."/>
            <person name="Shea T."/>
            <person name="Sisk P."/>
            <person name="Sykes S."/>
            <person name="Wortman J."/>
            <person name="Nusbaum C."/>
            <person name="Birren B."/>
        </authorList>
    </citation>
    <scope>NUCLEOTIDE SEQUENCE [LARGE SCALE GENOMIC DNA]</scope>
    <source>
        <strain evidence="2 3">ACS-093-V-SCH5</strain>
    </source>
</reference>
<keyword evidence="3" id="KW-1185">Reference proteome</keyword>
<dbReference type="Proteomes" id="UP000014417">
    <property type="component" value="Unassembled WGS sequence"/>
</dbReference>
<dbReference type="AlphaFoldDB" id="S2WYS9"/>
<feature type="compositionally biased region" description="Acidic residues" evidence="1">
    <location>
        <begin position="29"/>
        <end position="38"/>
    </location>
</feature>
<dbReference type="HOGENOM" id="CLU_1303993_0_0_11"/>
<protein>
    <submittedName>
        <fullName evidence="2">Uncharacterized protein</fullName>
    </submittedName>
</protein>
<comment type="caution">
    <text evidence="2">The sequence shown here is derived from an EMBL/GenBank/DDBJ whole genome shotgun (WGS) entry which is preliminary data.</text>
</comment>
<sequence>MNSFNESNVRRDSHGKFANKPGATTPPEAEVEPDLNDNQDFEIEYRGRDYLYQNLIKAPQLDDAEVYDPKTKRDDGMGGKTIGLNRRFSAVAAGLNGLTGVYTATDAALDDCEDAEKRMLDYFQNERGGGKSWTQIIAHPQAQEVVADYAKKFGHSRMLNRRLGMAGVNGFFSDPDPKLATDEASERYREVVGFIREHGFFLSYFGNKKVY</sequence>